<dbReference type="GO" id="GO:0005762">
    <property type="term" value="C:mitochondrial large ribosomal subunit"/>
    <property type="evidence" value="ECO:0007669"/>
    <property type="project" value="TreeGrafter"/>
</dbReference>
<comment type="similarity">
    <text evidence="6">Belongs to the mitochondrion-specific ribosomal protein mL54 family.</text>
</comment>
<keyword evidence="2" id="KW-0809">Transit peptide</keyword>
<name>A0A1B6EIW1_9HEMI</name>
<dbReference type="GO" id="GO:0003735">
    <property type="term" value="F:structural constituent of ribosome"/>
    <property type="evidence" value="ECO:0007669"/>
    <property type="project" value="TreeGrafter"/>
</dbReference>
<dbReference type="PANTHER" id="PTHR28595:SF1">
    <property type="entry name" value="LARGE RIBOSOMAL SUBUNIT PROTEIN ML54"/>
    <property type="match status" value="1"/>
</dbReference>
<gene>
    <name evidence="8" type="ORF">g.45637</name>
</gene>
<organism evidence="8">
    <name type="scientific">Cuerna arida</name>
    <dbReference type="NCBI Taxonomy" id="1464854"/>
    <lineage>
        <taxon>Eukaryota</taxon>
        <taxon>Metazoa</taxon>
        <taxon>Ecdysozoa</taxon>
        <taxon>Arthropoda</taxon>
        <taxon>Hexapoda</taxon>
        <taxon>Insecta</taxon>
        <taxon>Pterygota</taxon>
        <taxon>Neoptera</taxon>
        <taxon>Paraneoptera</taxon>
        <taxon>Hemiptera</taxon>
        <taxon>Auchenorrhyncha</taxon>
        <taxon>Membracoidea</taxon>
        <taxon>Cicadellidae</taxon>
        <taxon>Cicadellinae</taxon>
        <taxon>Proconiini</taxon>
        <taxon>Cuerna</taxon>
    </lineage>
</organism>
<feature type="non-terminal residue" evidence="8">
    <location>
        <position position="126"/>
    </location>
</feature>
<evidence type="ECO:0000256" key="4">
    <source>
        <dbReference type="ARBA" id="ARBA00023128"/>
    </source>
</evidence>
<dbReference type="PANTHER" id="PTHR28595">
    <property type="entry name" value="39S RIBOSOMAL PROTEIN L54, MITOCHONDRIAL"/>
    <property type="match status" value="1"/>
</dbReference>
<sequence>VFCEKMFVKKVLVLPQMCLRFELRSYAVTKSSVSATSLKKRKSSATGAKAVEKQEIAVETDPERLVNYCCGSNIYNDGEDVKLKEDHEYPDWLWELRTGPAPKLEELDPNTKTYWRRVRKMNIKYH</sequence>
<dbReference type="AlphaFoldDB" id="A0A1B6EIW1"/>
<dbReference type="InterPro" id="IPR013870">
    <property type="entry name" value="Ribosomal_mL54"/>
</dbReference>
<feature type="non-terminal residue" evidence="8">
    <location>
        <position position="1"/>
    </location>
</feature>
<reference evidence="8" key="1">
    <citation type="submission" date="2015-11" db="EMBL/GenBank/DDBJ databases">
        <title>De novo transcriptome assembly of four potential Pierce s Disease insect vectors from Arizona vineyards.</title>
        <authorList>
            <person name="Tassone E.E."/>
        </authorList>
    </citation>
    <scope>NUCLEOTIDE SEQUENCE</scope>
</reference>
<dbReference type="EMBL" id="GECZ01031928">
    <property type="protein sequence ID" value="JAS37841.1"/>
    <property type="molecule type" value="Transcribed_RNA"/>
</dbReference>
<evidence type="ECO:0000313" key="8">
    <source>
        <dbReference type="EMBL" id="JAS37841.1"/>
    </source>
</evidence>
<evidence type="ECO:0000256" key="3">
    <source>
        <dbReference type="ARBA" id="ARBA00022980"/>
    </source>
</evidence>
<proteinExistence type="inferred from homology"/>
<keyword evidence="3" id="KW-0689">Ribosomal protein</keyword>
<comment type="subcellular location">
    <subcellularLocation>
        <location evidence="1">Mitochondrion</location>
    </subcellularLocation>
</comment>
<keyword evidence="4" id="KW-0496">Mitochondrion</keyword>
<keyword evidence="5" id="KW-0687">Ribonucleoprotein</keyword>
<protein>
    <recommendedName>
        <fullName evidence="7">Large ribosomal subunit protein mL54</fullName>
    </recommendedName>
</protein>
<evidence type="ECO:0000256" key="2">
    <source>
        <dbReference type="ARBA" id="ARBA00022946"/>
    </source>
</evidence>
<evidence type="ECO:0000256" key="7">
    <source>
        <dbReference type="ARBA" id="ARBA00035179"/>
    </source>
</evidence>
<evidence type="ECO:0000256" key="6">
    <source>
        <dbReference type="ARBA" id="ARBA00033752"/>
    </source>
</evidence>
<evidence type="ECO:0000256" key="1">
    <source>
        <dbReference type="ARBA" id="ARBA00004173"/>
    </source>
</evidence>
<dbReference type="Pfam" id="PF08561">
    <property type="entry name" value="Ribosomal_L37"/>
    <property type="match status" value="1"/>
</dbReference>
<accession>A0A1B6EIW1</accession>
<evidence type="ECO:0000256" key="5">
    <source>
        <dbReference type="ARBA" id="ARBA00023274"/>
    </source>
</evidence>